<evidence type="ECO:0000313" key="3">
    <source>
        <dbReference type="Proteomes" id="UP000481153"/>
    </source>
</evidence>
<feature type="transmembrane region" description="Helical" evidence="1">
    <location>
        <begin position="538"/>
        <end position="556"/>
    </location>
</feature>
<keyword evidence="1" id="KW-0472">Membrane</keyword>
<feature type="transmembrane region" description="Helical" evidence="1">
    <location>
        <begin position="591"/>
        <end position="610"/>
    </location>
</feature>
<dbReference type="Proteomes" id="UP000481153">
    <property type="component" value="Unassembled WGS sequence"/>
</dbReference>
<organism evidence="2 3">
    <name type="scientific">Aphanomyces euteiches</name>
    <dbReference type="NCBI Taxonomy" id="100861"/>
    <lineage>
        <taxon>Eukaryota</taxon>
        <taxon>Sar</taxon>
        <taxon>Stramenopiles</taxon>
        <taxon>Oomycota</taxon>
        <taxon>Saprolegniomycetes</taxon>
        <taxon>Saprolegniales</taxon>
        <taxon>Verrucalvaceae</taxon>
        <taxon>Aphanomyces</taxon>
    </lineage>
</organism>
<gene>
    <name evidence="2" type="ORF">Ae201684_017280</name>
</gene>
<evidence type="ECO:0008006" key="4">
    <source>
        <dbReference type="Google" id="ProtNLM"/>
    </source>
</evidence>
<keyword evidence="1" id="KW-1133">Transmembrane helix</keyword>
<proteinExistence type="predicted"/>
<accession>A0A6G0W9L4</accession>
<dbReference type="VEuPathDB" id="FungiDB:AeMF1_016064"/>
<dbReference type="AlphaFoldDB" id="A0A6G0W9L4"/>
<feature type="transmembrane region" description="Helical" evidence="1">
    <location>
        <begin position="63"/>
        <end position="89"/>
    </location>
</feature>
<feature type="transmembrane region" description="Helical" evidence="1">
    <location>
        <begin position="506"/>
        <end position="526"/>
    </location>
</feature>
<name>A0A6G0W9L4_9STRA</name>
<keyword evidence="1" id="KW-0812">Transmembrane</keyword>
<evidence type="ECO:0000256" key="1">
    <source>
        <dbReference type="SAM" id="Phobius"/>
    </source>
</evidence>
<reference evidence="2 3" key="1">
    <citation type="submission" date="2019-07" db="EMBL/GenBank/DDBJ databases">
        <title>Genomics analysis of Aphanomyces spp. identifies a new class of oomycete effector associated with host adaptation.</title>
        <authorList>
            <person name="Gaulin E."/>
        </authorList>
    </citation>
    <scope>NUCLEOTIDE SEQUENCE [LARGE SCALE GENOMIC DNA]</scope>
    <source>
        <strain evidence="2 3">ATCC 201684</strain>
    </source>
</reference>
<dbReference type="EMBL" id="VJMJ01000292">
    <property type="protein sequence ID" value="KAF0723899.1"/>
    <property type="molecule type" value="Genomic_DNA"/>
</dbReference>
<evidence type="ECO:0000313" key="2">
    <source>
        <dbReference type="EMBL" id="KAF0723899.1"/>
    </source>
</evidence>
<comment type="caution">
    <text evidence="2">The sequence shown here is derived from an EMBL/GenBank/DDBJ whole genome shotgun (WGS) entry which is preliminary data.</text>
</comment>
<keyword evidence="3" id="KW-1185">Reference proteome</keyword>
<protein>
    <recommendedName>
        <fullName evidence="4">Transmembrane protein</fullName>
    </recommendedName>
</protein>
<sequence>MPTTGPTVADIAASYGGDHLLNATANSKDDDMDGRLHIASNSSTNGPFVPVSKRHKRKELCKWIVRVVWWLICMSIEIVAYLVVPYWAYMDISPLVANLISPSYSIMAGIDPGPTMAAWDVSLYTGYNTTAHENEIVLRRLIDQVDSMPRGSQIDISVNQTPFLMVVSTKMIFYQSVSKTNQAVDATSGRYTLLVGKKFTISEPVFDHDESLVLYVRVDNKVHGYTALRVLQAVNSSETHQTLVDVSHVYPDLLGSAKFIVCTTNRDAGTNRCGNIILPKATVDSLIIDEQKTFGSPETPPSCTHPMMPTVVYSIIDIQRKTFHCASDPSSIVALYAFENLIAVIAVPSVPNQALFGAGVNVPTGFRLPLRGVGFLDATPNATAVMLPYLQGGNFMWIGETSRIDFIIRTQLATLFVSRVATTVGYMLLLVKYSWKSGKSFLGLLVDYMTLEVTNKSFVDTTIAVTLVTTYWQYRDMMLAMLVRQLYATIPWTGSILHSYEDDLRFIPGPVCFLFIIAMSAAKHLLNSCRLCIRLSYVAMYLATIILVTGALTHQGPAVTSIRSADPYALSPSLVAPMVLSYYRTSPHLDVYYFMGYAAAVAIFVPLVLFQSCHVYRSRQRRTHELATPYTSLDVAVGLAIRYPGGFMDKSRMYTAGKHPDGVKSTVYSLAMAGYITVDGCLMLTSSVNRCLAAYVLGSVMDTSGPIHYFQLTDDGTAVKNTYQLRTFPTEFIRHRPLWRLIKSISLCELE</sequence>